<reference evidence="1" key="1">
    <citation type="submission" date="2018-01" db="EMBL/GenBank/DDBJ databases">
        <title>An insight into the sialome of Amazonian anophelines.</title>
        <authorList>
            <person name="Ribeiro J.M."/>
            <person name="Scarpassa V."/>
            <person name="Calvo E."/>
        </authorList>
    </citation>
    <scope>NUCLEOTIDE SEQUENCE</scope>
    <source>
        <tissue evidence="1">Salivary glands</tissue>
    </source>
</reference>
<sequence length="66" mass="7211">MTVASIRKLSRSRSVALSLTVLIAHGMFASLPSFVTMPLYTIPNEPWPSSSNWIMCSRGTSHSSTL</sequence>
<dbReference type="EMBL" id="GGFM01009860">
    <property type="protein sequence ID" value="MBW30611.1"/>
    <property type="molecule type" value="Transcribed_RNA"/>
</dbReference>
<dbReference type="AlphaFoldDB" id="A0A2M3ZPZ3"/>
<proteinExistence type="predicted"/>
<evidence type="ECO:0000313" key="1">
    <source>
        <dbReference type="EMBL" id="MBW30611.1"/>
    </source>
</evidence>
<organism evidence="1">
    <name type="scientific">Anopheles braziliensis</name>
    <dbReference type="NCBI Taxonomy" id="58242"/>
    <lineage>
        <taxon>Eukaryota</taxon>
        <taxon>Metazoa</taxon>
        <taxon>Ecdysozoa</taxon>
        <taxon>Arthropoda</taxon>
        <taxon>Hexapoda</taxon>
        <taxon>Insecta</taxon>
        <taxon>Pterygota</taxon>
        <taxon>Neoptera</taxon>
        <taxon>Endopterygota</taxon>
        <taxon>Diptera</taxon>
        <taxon>Nematocera</taxon>
        <taxon>Culicoidea</taxon>
        <taxon>Culicidae</taxon>
        <taxon>Anophelinae</taxon>
        <taxon>Anopheles</taxon>
    </lineage>
</organism>
<name>A0A2M3ZPZ3_9DIPT</name>
<protein>
    <submittedName>
        <fullName evidence="1">Putative secreted peptide</fullName>
    </submittedName>
</protein>
<accession>A0A2M3ZPZ3</accession>